<dbReference type="PANTHER" id="PTHR30043">
    <property type="entry name" value="PHOSPHONATES TRANSPORT SYSTEM PERMEASE PROTEIN"/>
    <property type="match status" value="1"/>
</dbReference>
<dbReference type="Pfam" id="PF00528">
    <property type="entry name" value="BPD_transp_1"/>
    <property type="match status" value="1"/>
</dbReference>
<dbReference type="Proteomes" id="UP001596044">
    <property type="component" value="Unassembled WGS sequence"/>
</dbReference>
<dbReference type="PROSITE" id="PS50928">
    <property type="entry name" value="ABC_TM1"/>
    <property type="match status" value="1"/>
</dbReference>
<keyword evidence="3" id="KW-1003">Cell membrane</keyword>
<comment type="subcellular location">
    <subcellularLocation>
        <location evidence="1 7">Cell membrane</location>
        <topology evidence="1 7">Multi-pass membrane protein</topology>
    </subcellularLocation>
</comment>
<evidence type="ECO:0000256" key="2">
    <source>
        <dbReference type="ARBA" id="ARBA00022448"/>
    </source>
</evidence>
<feature type="transmembrane region" description="Helical" evidence="7">
    <location>
        <begin position="177"/>
        <end position="199"/>
    </location>
</feature>
<dbReference type="InterPro" id="IPR000515">
    <property type="entry name" value="MetI-like"/>
</dbReference>
<keyword evidence="4 7" id="KW-0812">Transmembrane</keyword>
<dbReference type="SUPFAM" id="SSF161098">
    <property type="entry name" value="MetI-like"/>
    <property type="match status" value="1"/>
</dbReference>
<evidence type="ECO:0000256" key="3">
    <source>
        <dbReference type="ARBA" id="ARBA00022475"/>
    </source>
</evidence>
<dbReference type="InterPro" id="IPR035906">
    <property type="entry name" value="MetI-like_sf"/>
</dbReference>
<dbReference type="EMBL" id="JBHSMJ010000007">
    <property type="protein sequence ID" value="MFC5447414.1"/>
    <property type="molecule type" value="Genomic_DNA"/>
</dbReference>
<comment type="caution">
    <text evidence="9">The sequence shown here is derived from an EMBL/GenBank/DDBJ whole genome shotgun (WGS) entry which is preliminary data.</text>
</comment>
<evidence type="ECO:0000256" key="4">
    <source>
        <dbReference type="ARBA" id="ARBA00022692"/>
    </source>
</evidence>
<dbReference type="CDD" id="cd06261">
    <property type="entry name" value="TM_PBP2"/>
    <property type="match status" value="1"/>
</dbReference>
<feature type="transmembrane region" description="Helical" evidence="7">
    <location>
        <begin position="12"/>
        <end position="30"/>
    </location>
</feature>
<evidence type="ECO:0000256" key="5">
    <source>
        <dbReference type="ARBA" id="ARBA00022989"/>
    </source>
</evidence>
<evidence type="ECO:0000256" key="7">
    <source>
        <dbReference type="RuleBase" id="RU363032"/>
    </source>
</evidence>
<keyword evidence="6 7" id="KW-0472">Membrane</keyword>
<feature type="transmembrane region" description="Helical" evidence="7">
    <location>
        <begin position="115"/>
        <end position="133"/>
    </location>
</feature>
<protein>
    <submittedName>
        <fullName evidence="9">PhnE/PtxC family ABC transporter permease</fullName>
    </submittedName>
</protein>
<name>A0ABW0K2L2_9BACL</name>
<dbReference type="PANTHER" id="PTHR30043:SF1">
    <property type="entry name" value="ABC TRANSPORT SYSTEM PERMEASE PROTEIN P69"/>
    <property type="match status" value="1"/>
</dbReference>
<reference evidence="10" key="1">
    <citation type="journal article" date="2019" name="Int. J. Syst. Evol. Microbiol.">
        <title>The Global Catalogue of Microorganisms (GCM) 10K type strain sequencing project: providing services to taxonomists for standard genome sequencing and annotation.</title>
        <authorList>
            <consortium name="The Broad Institute Genomics Platform"/>
            <consortium name="The Broad Institute Genome Sequencing Center for Infectious Disease"/>
            <person name="Wu L."/>
            <person name="Ma J."/>
        </authorList>
    </citation>
    <scope>NUCLEOTIDE SEQUENCE [LARGE SCALE GENOMIC DNA]</scope>
    <source>
        <strain evidence="10">KACC 11904</strain>
    </source>
</reference>
<comment type="similarity">
    <text evidence="7">Belongs to the binding-protein-dependent transport system permease family.</text>
</comment>
<feature type="domain" description="ABC transmembrane type-1" evidence="8">
    <location>
        <begin position="70"/>
        <end position="253"/>
    </location>
</feature>
<keyword evidence="5 7" id="KW-1133">Transmembrane helix</keyword>
<evidence type="ECO:0000313" key="9">
    <source>
        <dbReference type="EMBL" id="MFC5447414.1"/>
    </source>
</evidence>
<evidence type="ECO:0000259" key="8">
    <source>
        <dbReference type="PROSITE" id="PS50928"/>
    </source>
</evidence>
<feature type="transmembrane region" description="Helical" evidence="7">
    <location>
        <begin position="205"/>
        <end position="226"/>
    </location>
</feature>
<keyword evidence="10" id="KW-1185">Reference proteome</keyword>
<evidence type="ECO:0000256" key="6">
    <source>
        <dbReference type="ARBA" id="ARBA00023136"/>
    </source>
</evidence>
<sequence length="261" mass="28800">MRDNFFLKKRMNTLYFCLFMLVVTFISIIVTDYDVIKGFTSIPKAVEWAVSNFYPNEKAWNRLPAIAGSLTETLLVSIASTVVAAIFALVFAIAGSHATGVGGFISWLSRSIATLFRNIDVAAWSMILLMSFGQNVLTGYFALFFGSFGFLTRAFMESIDEVSSSSVEALRATGASYLSIIIHSVLPSSIPQLLSWILFMIETNIRQATLIGILTGTGIGFLFSLYYKSLNYNSASMVVMVIVCTIIIIESVSNYVRKVIL</sequence>
<proteinExistence type="inferred from homology"/>
<keyword evidence="2 7" id="KW-0813">Transport</keyword>
<evidence type="ECO:0000256" key="1">
    <source>
        <dbReference type="ARBA" id="ARBA00004651"/>
    </source>
</evidence>
<dbReference type="RefSeq" id="WP_270884205.1">
    <property type="nucleotide sequence ID" value="NZ_JAQFVF010000065.1"/>
</dbReference>
<organism evidence="9 10">
    <name type="scientific">Paenibacillus aestuarii</name>
    <dbReference type="NCBI Taxonomy" id="516965"/>
    <lineage>
        <taxon>Bacteria</taxon>
        <taxon>Bacillati</taxon>
        <taxon>Bacillota</taxon>
        <taxon>Bacilli</taxon>
        <taxon>Bacillales</taxon>
        <taxon>Paenibacillaceae</taxon>
        <taxon>Paenibacillus</taxon>
    </lineage>
</organism>
<accession>A0ABW0K2L2</accession>
<gene>
    <name evidence="9" type="ORF">ACFPOG_04040</name>
</gene>
<feature type="transmembrane region" description="Helical" evidence="7">
    <location>
        <begin position="238"/>
        <end position="256"/>
    </location>
</feature>
<evidence type="ECO:0000313" key="10">
    <source>
        <dbReference type="Proteomes" id="UP001596044"/>
    </source>
</evidence>
<dbReference type="Gene3D" id="1.10.3720.10">
    <property type="entry name" value="MetI-like"/>
    <property type="match status" value="1"/>
</dbReference>